<dbReference type="AlphaFoldDB" id="A0A5P2UR65"/>
<evidence type="ECO:0000313" key="2">
    <source>
        <dbReference type="EMBL" id="GGZ50630.1"/>
    </source>
</evidence>
<sequence>MNRRIRLAVMTPLIVSSLALGSASLLSSSAHAATPSLTCSVKKSGTTGKFDVNVSGAQPGVRVTIKGGNSTASSLADDSGKASTAGFIPVGAVTAQQKNTKVTCGTVKQAEQKDAQSQFSTGFRKGFADSKADCKKEGPPQGIAPLDANFVKGYNAGAQAAIDKFC</sequence>
<reference evidence="2" key="1">
    <citation type="journal article" date="2014" name="Int. J. Syst. Evol. Microbiol.">
        <title>Complete genome sequence of Corynebacterium casei LMG S-19264T (=DSM 44701T), isolated from a smear-ripened cheese.</title>
        <authorList>
            <consortium name="US DOE Joint Genome Institute (JGI-PGF)"/>
            <person name="Walter F."/>
            <person name="Albersmeier A."/>
            <person name="Kalinowski J."/>
            <person name="Ruckert C."/>
        </authorList>
    </citation>
    <scope>NUCLEOTIDE SEQUENCE</scope>
    <source>
        <strain evidence="2">JCM 4834</strain>
    </source>
</reference>
<organism evidence="3 4">
    <name type="scientific">Streptomyces subrutilus</name>
    <dbReference type="NCBI Taxonomy" id="36818"/>
    <lineage>
        <taxon>Bacteria</taxon>
        <taxon>Bacillati</taxon>
        <taxon>Actinomycetota</taxon>
        <taxon>Actinomycetes</taxon>
        <taxon>Kitasatosporales</taxon>
        <taxon>Streptomycetaceae</taxon>
        <taxon>Streptomyces</taxon>
    </lineage>
</organism>
<proteinExistence type="predicted"/>
<accession>A0A5P2UR65</accession>
<dbReference type="RefSeq" id="WP_150519095.1">
    <property type="nucleotide sequence ID" value="NZ_BMVX01000002.1"/>
</dbReference>
<dbReference type="EMBL" id="CP023701">
    <property type="protein sequence ID" value="QEU80081.1"/>
    <property type="molecule type" value="Genomic_DNA"/>
</dbReference>
<reference evidence="2" key="3">
    <citation type="submission" date="2020-09" db="EMBL/GenBank/DDBJ databases">
        <authorList>
            <person name="Sun Q."/>
            <person name="Ohkuma M."/>
        </authorList>
    </citation>
    <scope>NUCLEOTIDE SEQUENCE</scope>
    <source>
        <strain evidence="2">JCM 4834</strain>
    </source>
</reference>
<evidence type="ECO:0000256" key="1">
    <source>
        <dbReference type="SAM" id="SignalP"/>
    </source>
</evidence>
<evidence type="ECO:0000313" key="4">
    <source>
        <dbReference type="Proteomes" id="UP000326831"/>
    </source>
</evidence>
<dbReference type="Proteomes" id="UP000634660">
    <property type="component" value="Unassembled WGS sequence"/>
</dbReference>
<feature type="signal peptide" evidence="1">
    <location>
        <begin position="1"/>
        <end position="32"/>
    </location>
</feature>
<dbReference type="OrthoDB" id="4236692at2"/>
<gene>
    <name evidence="3" type="ORF">CP968_18775</name>
    <name evidence="2" type="ORF">GCM10010371_07800</name>
</gene>
<dbReference type="EMBL" id="BMVX01000002">
    <property type="protein sequence ID" value="GGZ50630.1"/>
    <property type="molecule type" value="Genomic_DNA"/>
</dbReference>
<keyword evidence="1" id="KW-0732">Signal</keyword>
<dbReference type="KEGG" id="ssub:CP968_18775"/>
<name>A0A5P2UR65_9ACTN</name>
<evidence type="ECO:0000313" key="3">
    <source>
        <dbReference type="EMBL" id="QEU80081.1"/>
    </source>
</evidence>
<feature type="chain" id="PRO_5044622893" evidence="1">
    <location>
        <begin position="33"/>
        <end position="166"/>
    </location>
</feature>
<dbReference type="Proteomes" id="UP000326831">
    <property type="component" value="Chromosome"/>
</dbReference>
<reference evidence="3 4" key="2">
    <citation type="submission" date="2017-09" db="EMBL/GenBank/DDBJ databases">
        <authorList>
            <person name="Lee N."/>
            <person name="Cho B.-K."/>
        </authorList>
    </citation>
    <scope>NUCLEOTIDE SEQUENCE [LARGE SCALE GENOMIC DNA]</scope>
    <source>
        <strain evidence="3 4">ATCC 27467</strain>
    </source>
</reference>
<protein>
    <submittedName>
        <fullName evidence="3">Uncharacterized protein</fullName>
    </submittedName>
</protein>
<keyword evidence="4" id="KW-1185">Reference proteome</keyword>